<dbReference type="RefSeq" id="WP_188553342.1">
    <property type="nucleotide sequence ID" value="NZ_BMGT01000002.1"/>
</dbReference>
<dbReference type="AlphaFoldDB" id="A0A917H9M0"/>
<reference evidence="2" key="1">
    <citation type="journal article" date="2014" name="Int. J. Syst. Evol. Microbiol.">
        <title>Complete genome sequence of Corynebacterium casei LMG S-19264T (=DSM 44701T), isolated from a smear-ripened cheese.</title>
        <authorList>
            <consortium name="US DOE Joint Genome Institute (JGI-PGF)"/>
            <person name="Walter F."/>
            <person name="Albersmeier A."/>
            <person name="Kalinowski J."/>
            <person name="Ruckert C."/>
        </authorList>
    </citation>
    <scope>NUCLEOTIDE SEQUENCE</scope>
    <source>
        <strain evidence="2">CGMCC 1.12997</strain>
    </source>
</reference>
<gene>
    <name evidence="2" type="ORF">GCM10011585_12430</name>
</gene>
<proteinExistence type="predicted"/>
<evidence type="ECO:0000313" key="3">
    <source>
        <dbReference type="Proteomes" id="UP000647241"/>
    </source>
</evidence>
<feature type="region of interest" description="Disordered" evidence="1">
    <location>
        <begin position="288"/>
        <end position="366"/>
    </location>
</feature>
<sequence length="366" mass="39539">MALRKHRWALVIGCLLLLAATVRSQVFVVGEKTATDGISTHFTRTNLPLPDQPMKERGRRELVRMLVAEQGFAHCALPMGAGLTLRANGPIETNDAAYKEMIYKKGESAAPGDRVVVTSLTVKGDRIILDLNGGPYEKHRFLRHVQFNDNPVVADTAQEAVGSRVTLLFEGFVPDVSAPEVKALLAPVIDFGVKTTEQAYANTLPPLVKQAVDVHEVLVGMNHRMVLAAMGEPESKIREKQSGDPSGATYEEWIYGHEPQTIHFVKFMGDRVTEVEIAELGKPLEIHTKDEMGGYNPPEPTREIAMGDQEPNNSANGQAPPPTLRKPGEPIPAGGSGKVQFPTASQPVPPPAGVPAAGSPSDPHLL</sequence>
<reference evidence="2" key="2">
    <citation type="submission" date="2020-09" db="EMBL/GenBank/DDBJ databases">
        <authorList>
            <person name="Sun Q."/>
            <person name="Zhou Y."/>
        </authorList>
    </citation>
    <scope>NUCLEOTIDE SEQUENCE</scope>
    <source>
        <strain evidence="2">CGMCC 1.12997</strain>
    </source>
</reference>
<evidence type="ECO:0000313" key="2">
    <source>
        <dbReference type="EMBL" id="GGG71698.1"/>
    </source>
</evidence>
<evidence type="ECO:0000256" key="1">
    <source>
        <dbReference type="SAM" id="MobiDB-lite"/>
    </source>
</evidence>
<dbReference type="Proteomes" id="UP000647241">
    <property type="component" value="Unassembled WGS sequence"/>
</dbReference>
<accession>A0A917H9M0</accession>
<dbReference type="EMBL" id="BMGT01000002">
    <property type="protein sequence ID" value="GGG71698.1"/>
    <property type="molecule type" value="Genomic_DNA"/>
</dbReference>
<name>A0A917H9M0_9BACT</name>
<protein>
    <submittedName>
        <fullName evidence="2">Uncharacterized protein</fullName>
    </submittedName>
</protein>
<comment type="caution">
    <text evidence="2">The sequence shown here is derived from an EMBL/GenBank/DDBJ whole genome shotgun (WGS) entry which is preliminary data.</text>
</comment>
<organism evidence="2 3">
    <name type="scientific">Edaphobacter dinghuensis</name>
    <dbReference type="NCBI Taxonomy" id="1560005"/>
    <lineage>
        <taxon>Bacteria</taxon>
        <taxon>Pseudomonadati</taxon>
        <taxon>Acidobacteriota</taxon>
        <taxon>Terriglobia</taxon>
        <taxon>Terriglobales</taxon>
        <taxon>Acidobacteriaceae</taxon>
        <taxon>Edaphobacter</taxon>
    </lineage>
</organism>
<keyword evidence="3" id="KW-1185">Reference proteome</keyword>
<feature type="compositionally biased region" description="Low complexity" evidence="1">
    <location>
        <begin position="354"/>
        <end position="366"/>
    </location>
</feature>